<keyword evidence="5" id="KW-0349">Heme</keyword>
<keyword evidence="7" id="KW-1185">Reference proteome</keyword>
<evidence type="ECO:0000313" key="6">
    <source>
        <dbReference type="EMBL" id="KAJ6022752.1"/>
    </source>
</evidence>
<evidence type="ECO:0000256" key="1">
    <source>
        <dbReference type="ARBA" id="ARBA00001971"/>
    </source>
</evidence>
<dbReference type="GO" id="GO:0004497">
    <property type="term" value="F:monooxygenase activity"/>
    <property type="evidence" value="ECO:0007669"/>
    <property type="project" value="InterPro"/>
</dbReference>
<dbReference type="InterPro" id="IPR002401">
    <property type="entry name" value="Cyt_P450_E_grp-I"/>
</dbReference>
<proteinExistence type="inferred from homology"/>
<dbReference type="InterPro" id="IPR050121">
    <property type="entry name" value="Cytochrome_P450_monoxygenase"/>
</dbReference>
<evidence type="ECO:0000256" key="4">
    <source>
        <dbReference type="ARBA" id="ARBA00023004"/>
    </source>
</evidence>
<reference evidence="6" key="2">
    <citation type="submission" date="2023-01" db="EMBL/GenBank/DDBJ databases">
        <authorList>
            <person name="Petersen C."/>
        </authorList>
    </citation>
    <scope>NUCLEOTIDE SEQUENCE</scope>
    <source>
        <strain evidence="6">IBT 15450</strain>
    </source>
</reference>
<dbReference type="InterPro" id="IPR036396">
    <property type="entry name" value="Cyt_P450_sf"/>
</dbReference>
<dbReference type="PANTHER" id="PTHR24305:SF232">
    <property type="entry name" value="P450, PUTATIVE (EUROFUNG)-RELATED"/>
    <property type="match status" value="1"/>
</dbReference>
<dbReference type="CDD" id="cd11060">
    <property type="entry name" value="CYP57A1-like"/>
    <property type="match status" value="1"/>
</dbReference>
<accession>A0AAD6N1T1</accession>
<dbReference type="AlphaFoldDB" id="A0AAD6N1T1"/>
<evidence type="ECO:0000313" key="7">
    <source>
        <dbReference type="Proteomes" id="UP001219568"/>
    </source>
</evidence>
<comment type="similarity">
    <text evidence="2">Belongs to the cytochrome P450 family.</text>
</comment>
<comment type="cofactor">
    <cofactor evidence="1 5">
        <name>heme</name>
        <dbReference type="ChEBI" id="CHEBI:30413"/>
    </cofactor>
</comment>
<evidence type="ECO:0000256" key="5">
    <source>
        <dbReference type="PIRSR" id="PIRSR602401-1"/>
    </source>
</evidence>
<dbReference type="SUPFAM" id="SSF48264">
    <property type="entry name" value="Cytochrome P450"/>
    <property type="match status" value="1"/>
</dbReference>
<dbReference type="GO" id="GO:0016705">
    <property type="term" value="F:oxidoreductase activity, acting on paired donors, with incorporation or reduction of molecular oxygen"/>
    <property type="evidence" value="ECO:0007669"/>
    <property type="project" value="InterPro"/>
</dbReference>
<dbReference type="PANTHER" id="PTHR24305">
    <property type="entry name" value="CYTOCHROME P450"/>
    <property type="match status" value="1"/>
</dbReference>
<dbReference type="Gene3D" id="1.10.630.10">
    <property type="entry name" value="Cytochrome P450"/>
    <property type="match status" value="1"/>
</dbReference>
<gene>
    <name evidence="6" type="ORF">N7460_013147</name>
</gene>
<dbReference type="GO" id="GO:0005506">
    <property type="term" value="F:iron ion binding"/>
    <property type="evidence" value="ECO:0007669"/>
    <property type="project" value="InterPro"/>
</dbReference>
<dbReference type="PRINTS" id="PR00385">
    <property type="entry name" value="P450"/>
</dbReference>
<keyword evidence="3 5" id="KW-0479">Metal-binding</keyword>
<name>A0AAD6N1T1_PENCN</name>
<evidence type="ECO:0000256" key="3">
    <source>
        <dbReference type="ARBA" id="ARBA00022723"/>
    </source>
</evidence>
<sequence>MYSSLEIPMAPKTLELPHNLQVIVPYLILAVIGLLLKRKLLSSISDIKGPWLASVSTLWQIYHTAKGDIEYVVQKEHQKHGDFVRIGNNEVSCSHPDSITAILSPAYEKAGWYRALAVPDKHHQTPMSECDPKRHRERSSITASSYSLTSLIKSEKVVDTCIEEFQQQLKKLAGRGQAIDLGEWLNYVSFDVIGELTFSQRLGFVRRGEDIDNSISSMRFLMVYQAVMGYMYWLHPFILHSPFSGFFGLRPHAHIFKTVSAAVDKRREDPNVRPDMVSQWINNLRKWPDRMEEREILAVASMTTIAGSETMTGALSNMFYFLLKNPDCMTKLKKELSKAQAAGELSPVVLHEEAKKLPYLQACIKETLRYFAPVPFGLPRVAPKEGVTLGGRYFKAGTILSVNPFVMQRDRRYFGEDAEVFNPERWLRPEAPRYEKYLITFGTGYNGCPGKQFAFAEIGKITASVVRDFDFEFENIGTDWKHRSHFTIAQSDWPVKVSVAAPLEN</sequence>
<dbReference type="GO" id="GO:0043386">
    <property type="term" value="P:mycotoxin biosynthetic process"/>
    <property type="evidence" value="ECO:0007669"/>
    <property type="project" value="UniProtKB-ARBA"/>
</dbReference>
<organism evidence="6 7">
    <name type="scientific">Penicillium canescens</name>
    <dbReference type="NCBI Taxonomy" id="5083"/>
    <lineage>
        <taxon>Eukaryota</taxon>
        <taxon>Fungi</taxon>
        <taxon>Dikarya</taxon>
        <taxon>Ascomycota</taxon>
        <taxon>Pezizomycotina</taxon>
        <taxon>Eurotiomycetes</taxon>
        <taxon>Eurotiomycetidae</taxon>
        <taxon>Eurotiales</taxon>
        <taxon>Aspergillaceae</taxon>
        <taxon>Penicillium</taxon>
    </lineage>
</organism>
<evidence type="ECO:0000256" key="2">
    <source>
        <dbReference type="ARBA" id="ARBA00010617"/>
    </source>
</evidence>
<protein>
    <recommendedName>
        <fullName evidence="8">Cytochrome P450</fullName>
    </recommendedName>
</protein>
<dbReference type="PRINTS" id="PR00463">
    <property type="entry name" value="EP450I"/>
</dbReference>
<dbReference type="InterPro" id="IPR001128">
    <property type="entry name" value="Cyt_P450"/>
</dbReference>
<dbReference type="GO" id="GO:0020037">
    <property type="term" value="F:heme binding"/>
    <property type="evidence" value="ECO:0007669"/>
    <property type="project" value="InterPro"/>
</dbReference>
<dbReference type="Proteomes" id="UP001219568">
    <property type="component" value="Unassembled WGS sequence"/>
</dbReference>
<comment type="caution">
    <text evidence="6">The sequence shown here is derived from an EMBL/GenBank/DDBJ whole genome shotgun (WGS) entry which is preliminary data.</text>
</comment>
<keyword evidence="4 5" id="KW-0408">Iron</keyword>
<dbReference type="Pfam" id="PF00067">
    <property type="entry name" value="p450"/>
    <property type="match status" value="1"/>
</dbReference>
<evidence type="ECO:0008006" key="8">
    <source>
        <dbReference type="Google" id="ProtNLM"/>
    </source>
</evidence>
<feature type="binding site" description="axial binding residue" evidence="5">
    <location>
        <position position="448"/>
    </location>
    <ligand>
        <name>heme</name>
        <dbReference type="ChEBI" id="CHEBI:30413"/>
    </ligand>
    <ligandPart>
        <name>Fe</name>
        <dbReference type="ChEBI" id="CHEBI:18248"/>
    </ligandPart>
</feature>
<reference evidence="6" key="1">
    <citation type="journal article" date="2023" name="IMA Fungus">
        <title>Comparative genomic study of the Penicillium genus elucidates a diverse pangenome and 15 lateral gene transfer events.</title>
        <authorList>
            <person name="Petersen C."/>
            <person name="Sorensen T."/>
            <person name="Nielsen M.R."/>
            <person name="Sondergaard T.E."/>
            <person name="Sorensen J.L."/>
            <person name="Fitzpatrick D.A."/>
            <person name="Frisvad J.C."/>
            <person name="Nielsen K.L."/>
        </authorList>
    </citation>
    <scope>NUCLEOTIDE SEQUENCE</scope>
    <source>
        <strain evidence="6">IBT 15450</strain>
    </source>
</reference>
<dbReference type="EMBL" id="JAQJZL010000016">
    <property type="protein sequence ID" value="KAJ6022752.1"/>
    <property type="molecule type" value="Genomic_DNA"/>
</dbReference>